<accession>A0A0D1WGY1</accession>
<feature type="region of interest" description="Disordered" evidence="1">
    <location>
        <begin position="93"/>
        <end position="113"/>
    </location>
</feature>
<organism evidence="2 4">
    <name type="scientific">Aneurinibacillus migulanus</name>
    <name type="common">Bacillus migulanus</name>
    <dbReference type="NCBI Taxonomy" id="47500"/>
    <lineage>
        <taxon>Bacteria</taxon>
        <taxon>Bacillati</taxon>
        <taxon>Bacillota</taxon>
        <taxon>Bacilli</taxon>
        <taxon>Bacillales</taxon>
        <taxon>Paenibacillaceae</taxon>
        <taxon>Aneurinibacillus group</taxon>
        <taxon>Aneurinibacillus</taxon>
    </lineage>
</organism>
<dbReference type="RefSeq" id="WP_043064720.1">
    <property type="nucleotide sequence ID" value="NZ_BJOA01000048.1"/>
</dbReference>
<proteinExistence type="predicted"/>
<name>A0A0D1WGY1_ANEMI</name>
<evidence type="ECO:0000256" key="1">
    <source>
        <dbReference type="SAM" id="MobiDB-lite"/>
    </source>
</evidence>
<dbReference type="EMBL" id="LGUG01000004">
    <property type="protein sequence ID" value="KON97399.1"/>
    <property type="molecule type" value="Genomic_DNA"/>
</dbReference>
<gene>
    <name evidence="2" type="ORF">AF333_19920</name>
    <name evidence="3" type="ORF">SAMN04487909_11043</name>
</gene>
<sequence>MSRTNISRCTLSPKKDNNNLYVKVKNRNEALSRQFQINVYVKDSSAKELLPVYADDQLTHVDTLKPGAEKVYRIDVSSVKEKVVFEIVQKKGGSGIKVSRNSKNPSSVELHIK</sequence>
<reference evidence="3 5" key="2">
    <citation type="submission" date="2016-10" db="EMBL/GenBank/DDBJ databases">
        <authorList>
            <person name="de Groot N.N."/>
        </authorList>
    </citation>
    <scope>NUCLEOTIDE SEQUENCE [LARGE SCALE GENOMIC DNA]</scope>
    <source>
        <strain evidence="3 5">DSM 2895</strain>
    </source>
</reference>
<dbReference type="GeneID" id="42307423"/>
<evidence type="ECO:0000313" key="5">
    <source>
        <dbReference type="Proteomes" id="UP000182836"/>
    </source>
</evidence>
<reference evidence="2 4" key="1">
    <citation type="submission" date="2015-07" db="EMBL/GenBank/DDBJ databases">
        <title>Fjat-14205 dsm 2895.</title>
        <authorList>
            <person name="Liu B."/>
            <person name="Wang J."/>
            <person name="Zhu Y."/>
            <person name="Liu G."/>
            <person name="Chen Q."/>
            <person name="Chen Z."/>
            <person name="Lan J."/>
            <person name="Che J."/>
            <person name="Ge C."/>
            <person name="Shi H."/>
            <person name="Pan Z."/>
            <person name="Liu X."/>
        </authorList>
    </citation>
    <scope>NUCLEOTIDE SEQUENCE [LARGE SCALE GENOMIC DNA]</scope>
    <source>
        <strain evidence="2 4">DSM 2895</strain>
    </source>
</reference>
<dbReference type="Proteomes" id="UP000037269">
    <property type="component" value="Unassembled WGS sequence"/>
</dbReference>
<evidence type="ECO:0000313" key="3">
    <source>
        <dbReference type="EMBL" id="SDI99016.1"/>
    </source>
</evidence>
<protein>
    <submittedName>
        <fullName evidence="2">Uncharacterized protein</fullName>
    </submittedName>
</protein>
<dbReference type="PATRIC" id="fig|47500.8.peg.4913"/>
<dbReference type="EMBL" id="FNED01000010">
    <property type="protein sequence ID" value="SDI99016.1"/>
    <property type="molecule type" value="Genomic_DNA"/>
</dbReference>
<dbReference type="OrthoDB" id="2614902at2"/>
<keyword evidence="4" id="KW-1185">Reference proteome</keyword>
<dbReference type="AlphaFoldDB" id="A0A0D1WGY1"/>
<evidence type="ECO:0000313" key="4">
    <source>
        <dbReference type="Proteomes" id="UP000037269"/>
    </source>
</evidence>
<evidence type="ECO:0000313" key="2">
    <source>
        <dbReference type="EMBL" id="KON97399.1"/>
    </source>
</evidence>
<dbReference type="Proteomes" id="UP000182836">
    <property type="component" value="Unassembled WGS sequence"/>
</dbReference>